<sequence length="111" mass="12580">KRQVIYAGHAQLRREPKGQDLNKVPGRAGVDYPIFHTVPDTNFHCGNVPAVPGIYANIETGCQVEDRRRWWSVSPLFCDITSTDGVTYRRIRYDGTAVKMEVCLRGSCRIQ</sequence>
<protein>
    <submittedName>
        <fullName evidence="1">Uncharacterized protein</fullName>
    </submittedName>
</protein>
<comment type="caution">
    <text evidence="1">The sequence shown here is derived from an EMBL/GenBank/DDBJ whole genome shotgun (WGS) entry which is preliminary data.</text>
</comment>
<name>A0A6L2PSD6_COPFO</name>
<dbReference type="OrthoDB" id="10059269at2759"/>
<proteinExistence type="predicted"/>
<dbReference type="InParanoid" id="A0A6L2PSD6"/>
<feature type="non-terminal residue" evidence="1">
    <location>
        <position position="1"/>
    </location>
</feature>
<reference evidence="2" key="1">
    <citation type="submission" date="2020-01" db="EMBL/GenBank/DDBJ databases">
        <title>Draft genome sequence of the Termite Coptotermes fromosanus.</title>
        <authorList>
            <person name="Itakura S."/>
            <person name="Yosikawa Y."/>
            <person name="Umezawa K."/>
        </authorList>
    </citation>
    <scope>NUCLEOTIDE SEQUENCE [LARGE SCALE GENOMIC DNA]</scope>
</reference>
<accession>A0A6L2PSD6</accession>
<dbReference type="AlphaFoldDB" id="A0A6L2PSD6"/>
<evidence type="ECO:0000313" key="2">
    <source>
        <dbReference type="Proteomes" id="UP000502823"/>
    </source>
</evidence>
<organism evidence="1 2">
    <name type="scientific">Coptotermes formosanus</name>
    <name type="common">Formosan subterranean termite</name>
    <dbReference type="NCBI Taxonomy" id="36987"/>
    <lineage>
        <taxon>Eukaryota</taxon>
        <taxon>Metazoa</taxon>
        <taxon>Ecdysozoa</taxon>
        <taxon>Arthropoda</taxon>
        <taxon>Hexapoda</taxon>
        <taxon>Insecta</taxon>
        <taxon>Pterygota</taxon>
        <taxon>Neoptera</taxon>
        <taxon>Polyneoptera</taxon>
        <taxon>Dictyoptera</taxon>
        <taxon>Blattodea</taxon>
        <taxon>Blattoidea</taxon>
        <taxon>Termitoidae</taxon>
        <taxon>Rhinotermitidae</taxon>
        <taxon>Coptotermes</taxon>
    </lineage>
</organism>
<keyword evidence="2" id="KW-1185">Reference proteome</keyword>
<evidence type="ECO:0000313" key="1">
    <source>
        <dbReference type="EMBL" id="GFG35533.1"/>
    </source>
</evidence>
<dbReference type="EMBL" id="BLKM01000554">
    <property type="protein sequence ID" value="GFG35533.1"/>
    <property type="molecule type" value="Genomic_DNA"/>
</dbReference>
<gene>
    <name evidence="1" type="ORF">Cfor_08269</name>
</gene>
<dbReference type="Proteomes" id="UP000502823">
    <property type="component" value="Unassembled WGS sequence"/>
</dbReference>